<evidence type="ECO:0000313" key="3">
    <source>
        <dbReference type="Proteomes" id="UP001604277"/>
    </source>
</evidence>
<protein>
    <submittedName>
        <fullName evidence="2">Uncharacterized protein</fullName>
    </submittedName>
</protein>
<gene>
    <name evidence="2" type="ORF">Fot_03676</name>
</gene>
<feature type="region of interest" description="Disordered" evidence="1">
    <location>
        <begin position="1"/>
        <end position="44"/>
    </location>
</feature>
<feature type="compositionally biased region" description="Basic and acidic residues" evidence="1">
    <location>
        <begin position="15"/>
        <end position="26"/>
    </location>
</feature>
<evidence type="ECO:0000313" key="2">
    <source>
        <dbReference type="EMBL" id="KAL2558937.1"/>
    </source>
</evidence>
<keyword evidence="3" id="KW-1185">Reference proteome</keyword>
<name>A0ABD1XAG3_9LAMI</name>
<accession>A0ABD1XAG3</accession>
<dbReference type="EMBL" id="JBFOLJ010000001">
    <property type="protein sequence ID" value="KAL2558937.1"/>
    <property type="molecule type" value="Genomic_DNA"/>
</dbReference>
<sequence>MANLTVEEAAGMQMQKEESLRQKKENGVVSPFGGISPREIGRVSPRTHRVNLGLTSDEMDKVKGWVEYVRKLSRRLEDPESDPNYWACSKYPSELNISNFTKLRDQYRIPK</sequence>
<dbReference type="AlphaFoldDB" id="A0ABD1XAG3"/>
<proteinExistence type="predicted"/>
<evidence type="ECO:0000256" key="1">
    <source>
        <dbReference type="SAM" id="MobiDB-lite"/>
    </source>
</evidence>
<dbReference type="Proteomes" id="UP001604277">
    <property type="component" value="Unassembled WGS sequence"/>
</dbReference>
<organism evidence="2 3">
    <name type="scientific">Forsythia ovata</name>
    <dbReference type="NCBI Taxonomy" id="205694"/>
    <lineage>
        <taxon>Eukaryota</taxon>
        <taxon>Viridiplantae</taxon>
        <taxon>Streptophyta</taxon>
        <taxon>Embryophyta</taxon>
        <taxon>Tracheophyta</taxon>
        <taxon>Spermatophyta</taxon>
        <taxon>Magnoliopsida</taxon>
        <taxon>eudicotyledons</taxon>
        <taxon>Gunneridae</taxon>
        <taxon>Pentapetalae</taxon>
        <taxon>asterids</taxon>
        <taxon>lamiids</taxon>
        <taxon>Lamiales</taxon>
        <taxon>Oleaceae</taxon>
        <taxon>Forsythieae</taxon>
        <taxon>Forsythia</taxon>
    </lineage>
</organism>
<comment type="caution">
    <text evidence="2">The sequence shown here is derived from an EMBL/GenBank/DDBJ whole genome shotgun (WGS) entry which is preliminary data.</text>
</comment>
<reference evidence="3" key="1">
    <citation type="submission" date="2024-07" db="EMBL/GenBank/DDBJ databases">
        <title>Two chromosome-level genome assemblies of Korean endemic species Abeliophyllum distichum and Forsythia ovata (Oleaceae).</title>
        <authorList>
            <person name="Jang H."/>
        </authorList>
    </citation>
    <scope>NUCLEOTIDE SEQUENCE [LARGE SCALE GENOMIC DNA]</scope>
</reference>